<dbReference type="EMBL" id="JADFFL010000015">
    <property type="protein sequence ID" value="MBE9664668.1"/>
    <property type="molecule type" value="Genomic_DNA"/>
</dbReference>
<comment type="similarity">
    <text evidence="1">Belongs to the AHA1 family.</text>
</comment>
<comment type="caution">
    <text evidence="3">The sequence shown here is derived from an EMBL/GenBank/DDBJ whole genome shotgun (WGS) entry which is preliminary data.</text>
</comment>
<sequence>MESTSQTSEPLIVERVLNAPATKIWEALSDINKIKQWYFQLEEFKAEVGFTFEFEGGDETQVYLHRCVITEVIPGKKLAYTWAYPEFHKGESEVSFELFPEGDRTLVRITHVGLENFPSHLPSFARESFNGGWNHILGISLKDFVEKG</sequence>
<dbReference type="Proteomes" id="UP000622475">
    <property type="component" value="Unassembled WGS sequence"/>
</dbReference>
<gene>
    <name evidence="3" type="ORF">IRJ16_22500</name>
</gene>
<evidence type="ECO:0000256" key="1">
    <source>
        <dbReference type="ARBA" id="ARBA00006817"/>
    </source>
</evidence>
<name>A0A929PY97_9SPHI</name>
<dbReference type="InterPro" id="IPR013538">
    <property type="entry name" value="ASHA1/2-like_C"/>
</dbReference>
<dbReference type="AlphaFoldDB" id="A0A929PY97"/>
<accession>A0A929PY97</accession>
<evidence type="ECO:0000313" key="4">
    <source>
        <dbReference type="Proteomes" id="UP000622475"/>
    </source>
</evidence>
<dbReference type="InterPro" id="IPR023393">
    <property type="entry name" value="START-like_dom_sf"/>
</dbReference>
<evidence type="ECO:0000313" key="3">
    <source>
        <dbReference type="EMBL" id="MBE9664668.1"/>
    </source>
</evidence>
<dbReference type="SUPFAM" id="SSF55961">
    <property type="entry name" value="Bet v1-like"/>
    <property type="match status" value="1"/>
</dbReference>
<dbReference type="RefSeq" id="WP_194114175.1">
    <property type="nucleotide sequence ID" value="NZ_JADFFL010000015.1"/>
</dbReference>
<evidence type="ECO:0000259" key="2">
    <source>
        <dbReference type="Pfam" id="PF08327"/>
    </source>
</evidence>
<keyword evidence="4" id="KW-1185">Reference proteome</keyword>
<feature type="domain" description="Activator of Hsp90 ATPase homologue 1/2-like C-terminal" evidence="2">
    <location>
        <begin position="18"/>
        <end position="145"/>
    </location>
</feature>
<reference evidence="3" key="1">
    <citation type="submission" date="2020-10" db="EMBL/GenBank/DDBJ databases">
        <title>Mucilaginibacter mali sp. nov., isolated from rhizosphere soil of apple orchard.</title>
        <authorList>
            <person name="Lee J.-S."/>
            <person name="Kim H.S."/>
            <person name="Kim J.-S."/>
        </authorList>
    </citation>
    <scope>NUCLEOTIDE SEQUENCE</scope>
    <source>
        <strain evidence="3">KCTC 22746</strain>
    </source>
</reference>
<dbReference type="Pfam" id="PF08327">
    <property type="entry name" value="AHSA1"/>
    <property type="match status" value="1"/>
</dbReference>
<dbReference type="Gene3D" id="3.30.530.20">
    <property type="match status" value="1"/>
</dbReference>
<proteinExistence type="inferred from homology"/>
<organism evidence="3 4">
    <name type="scientific">Mucilaginibacter myungsuensis</name>
    <dbReference type="NCBI Taxonomy" id="649104"/>
    <lineage>
        <taxon>Bacteria</taxon>
        <taxon>Pseudomonadati</taxon>
        <taxon>Bacteroidota</taxon>
        <taxon>Sphingobacteriia</taxon>
        <taxon>Sphingobacteriales</taxon>
        <taxon>Sphingobacteriaceae</taxon>
        <taxon>Mucilaginibacter</taxon>
    </lineage>
</organism>
<protein>
    <submittedName>
        <fullName evidence="3">SRPBCC domain-containing protein</fullName>
    </submittedName>
</protein>
<dbReference type="CDD" id="cd07814">
    <property type="entry name" value="SRPBCC_CalC_Aha1-like"/>
    <property type="match status" value="1"/>
</dbReference>